<reference evidence="2" key="1">
    <citation type="submission" date="2020-10" db="EMBL/GenBank/DDBJ databases">
        <title>Mucilaginibacter mali sp. nov., isolated from rhizosphere soil of apple orchard.</title>
        <authorList>
            <person name="Lee J.-S."/>
            <person name="Kim H.S."/>
            <person name="Kim J.-S."/>
        </authorList>
    </citation>
    <scope>NUCLEOTIDE SEQUENCE</scope>
    <source>
        <strain evidence="2">KCTC 22746</strain>
    </source>
</reference>
<dbReference type="AlphaFoldDB" id="A0A929PVT0"/>
<name>A0A929PVT0_9SPHI</name>
<dbReference type="Pfam" id="PF13460">
    <property type="entry name" value="NAD_binding_10"/>
    <property type="match status" value="1"/>
</dbReference>
<protein>
    <submittedName>
        <fullName evidence="2">NAD(P)H-binding protein</fullName>
    </submittedName>
</protein>
<dbReference type="InterPro" id="IPR051783">
    <property type="entry name" value="NAD(P)-dependent_oxidoreduct"/>
</dbReference>
<dbReference type="GO" id="GO:0004029">
    <property type="term" value="F:aldehyde dehydrogenase (NAD+) activity"/>
    <property type="evidence" value="ECO:0007669"/>
    <property type="project" value="TreeGrafter"/>
</dbReference>
<evidence type="ECO:0000313" key="3">
    <source>
        <dbReference type="Proteomes" id="UP000622475"/>
    </source>
</evidence>
<feature type="domain" description="NAD(P)-binding" evidence="1">
    <location>
        <begin position="13"/>
        <end position="124"/>
    </location>
</feature>
<proteinExistence type="predicted"/>
<dbReference type="Proteomes" id="UP000622475">
    <property type="component" value="Unassembled WGS sequence"/>
</dbReference>
<gene>
    <name evidence="2" type="ORF">IRJ16_00810</name>
</gene>
<dbReference type="PANTHER" id="PTHR48079">
    <property type="entry name" value="PROTEIN YEEZ"/>
    <property type="match status" value="1"/>
</dbReference>
<accession>A0A929PVT0</accession>
<dbReference type="GO" id="GO:0005737">
    <property type="term" value="C:cytoplasm"/>
    <property type="evidence" value="ECO:0007669"/>
    <property type="project" value="TreeGrafter"/>
</dbReference>
<dbReference type="PANTHER" id="PTHR48079:SF6">
    <property type="entry name" value="NAD(P)-BINDING DOMAIN-CONTAINING PROTEIN-RELATED"/>
    <property type="match status" value="1"/>
</dbReference>
<dbReference type="SUPFAM" id="SSF51735">
    <property type="entry name" value="NAD(P)-binding Rossmann-fold domains"/>
    <property type="match status" value="1"/>
</dbReference>
<dbReference type="Gene3D" id="3.40.50.720">
    <property type="entry name" value="NAD(P)-binding Rossmann-like Domain"/>
    <property type="match status" value="1"/>
</dbReference>
<keyword evidence="3" id="KW-1185">Reference proteome</keyword>
<organism evidence="2 3">
    <name type="scientific">Mucilaginibacter myungsuensis</name>
    <dbReference type="NCBI Taxonomy" id="649104"/>
    <lineage>
        <taxon>Bacteria</taxon>
        <taxon>Pseudomonadati</taxon>
        <taxon>Bacteroidota</taxon>
        <taxon>Sphingobacteriia</taxon>
        <taxon>Sphingobacteriales</taxon>
        <taxon>Sphingobacteriaceae</taxon>
        <taxon>Mucilaginibacter</taxon>
    </lineage>
</organism>
<evidence type="ECO:0000259" key="1">
    <source>
        <dbReference type="Pfam" id="PF13460"/>
    </source>
</evidence>
<dbReference type="EMBL" id="JADFFL010000001">
    <property type="protein sequence ID" value="MBE9660412.1"/>
    <property type="molecule type" value="Genomic_DNA"/>
</dbReference>
<dbReference type="RefSeq" id="WP_194109615.1">
    <property type="nucleotide sequence ID" value="NZ_JADFFL010000001.1"/>
</dbReference>
<comment type="caution">
    <text evidence="2">The sequence shown here is derived from an EMBL/GenBank/DDBJ whole genome shotgun (WGS) entry which is preliminary data.</text>
</comment>
<sequence length="250" mass="27519">MTNDITISVLGCGWFGKALAVDLINKGHLVKGSTTSLAKLDDLRQNGIQPYLIDLQNNNIQADFFDCDIIIVACGANIGDLDKYCKQYNVKRLIFISTTGVYDGKGEVDERSRTNTDKPHYIAEQRLASLPGLSVIRFAGLVGPGRLPGRFLAGKKDLPAGSAPVNLIHLEDCIGLTEAVIARPEIKLINGVSPDHPTRVAFYRSAAEHEGLTPPQFNDAGGEQKLVHSYFAEIYQYQINDWLTWINKGY</sequence>
<dbReference type="InterPro" id="IPR036291">
    <property type="entry name" value="NAD(P)-bd_dom_sf"/>
</dbReference>
<evidence type="ECO:0000313" key="2">
    <source>
        <dbReference type="EMBL" id="MBE9660412.1"/>
    </source>
</evidence>
<dbReference type="InterPro" id="IPR016040">
    <property type="entry name" value="NAD(P)-bd_dom"/>
</dbReference>